<evidence type="ECO:0000259" key="7">
    <source>
        <dbReference type="Pfam" id="PF04357"/>
    </source>
</evidence>
<evidence type="ECO:0000256" key="1">
    <source>
        <dbReference type="ARBA" id="ARBA00004167"/>
    </source>
</evidence>
<evidence type="ECO:0000256" key="4">
    <source>
        <dbReference type="ARBA" id="ARBA00023136"/>
    </source>
</evidence>
<reference evidence="8 9" key="1">
    <citation type="submission" date="2018-05" db="EMBL/GenBank/DDBJ databases">
        <title>Draft Genome Sequences for a Diverse set of 7 Haemophilus Species.</title>
        <authorList>
            <person name="Nichols M."/>
            <person name="Topaz N."/>
            <person name="Wang X."/>
            <person name="Wang X."/>
            <person name="Boxrud D."/>
        </authorList>
    </citation>
    <scope>NUCLEOTIDE SEQUENCE [LARGE SCALE GENOMIC DNA]</scope>
    <source>
        <strain evidence="8 9">C2010039593</strain>
    </source>
</reference>
<feature type="region of interest" description="Disordered" evidence="5">
    <location>
        <begin position="1"/>
        <end position="21"/>
    </location>
</feature>
<keyword evidence="2 6" id="KW-0812">Transmembrane</keyword>
<dbReference type="RefSeq" id="WP_111312679.1">
    <property type="nucleotide sequence ID" value="NZ_QEQD01000003.1"/>
</dbReference>
<sequence length="1309" mass="141940">MQEQEMTEKSSETESKQSVTKPKTKGKFLRWVLCGIPLLLVGGMGYLTTGYGQRSVIHLADHLLDELSIEQVEGSLQEGLTLTNTQYKMAGMDVFTGLAQLHFDFSCLWKYDACLENLSLKDMQVAIDSSKLPPSQPQEESEPFTELNLPLGITAKKIALDNISVKVDALDIQLDHFQSGIQGEGRSVTLFPTELNGLAISLAPMKAEDAEAKQVVQSEEQSAKAPIDWAAIQQTLNLPFLTKKQPLVLPLDFNIEQLNLANINISQKPLNLNEKPSQIFNLDQATLAAKADHQTVEISRLNLKSQQGNLSAQGQLMLNGDYPLDLQLHAEGLQNFSSAIPVNNADIALSGDLFQKTALNVTTTGTIQAELSGDIALATEKNPFNLSLKSPSASYAITQDKNDPLKLNNVALNLQGDMNHYQLTLSGNAKGMNIPASSVDLKGNGTITHFAIDSLNLTALEGKAQLSGLVDWRDGVEWQSKLHLNNINTKSLAPDWAAVLSGDLESNGYAARGKESGEWAVDVPKMDIKGTLSQRTLQLQGQLKSDHQTLLNVPNATLIYGENRIAMQGVLGDNSNFTANLNAPNLQGLVPRLKAGIKGDVTLSGKVSEPNLDLDLTANNVAYDDLNLQHLTVKGKVTTEKTIQGDVALTLQKFSYGEIKIEKADLNAKGSEVQHSLTFNAKGDPISANLQLSGKFDRLQQVWNGQISQLAIENRELGKFRTNQAVNVNYNNQQINAQVSPHCWLNSHAELCFPQTFNAGQEGKIPFEIKRLDLAMLKTYLDNSTQLSGILSAKGDAAWFKNRAPQVNLEVNSHHLKFTQALSEGKTFPITASPLKINARLADNNLNLKTDLRIENNGRLATDLVIKDITKSRTLSGQIEIDQLSLRLIKPLLTGGESVDGNINAKLTMGGNVLAPQLHGQLGLINLRAKSVSMPFDITDGRLAMHFHGASSTLSGIIQTSESDLHLDGSADWRKLDAWRSTINARANRFKVSMPNIGKVEVSPNISVSVTPKELELGGNIDIPWARIEVEELPESAVSVSDDEVIMDGSVKKKIPLAQRQIPQTTPSGMAIKSNINIHIGDDVKLNAYGLKANVDGTIAVRQGKQGLGLYGQVNLTEGRYASFGQDLIIRKGQISFAGLPSQPSLNIEAIRNPEAMEDSSITAGVKVVGLADSPEVKVFSEPAMSQNNALSYILTGRSLDSSGDTSSSNSMAAALLGMSLAKSSKTVGKVGSAFGLNDLSVSTAGIGDNTKVEVSASLTPKFRVKYGVGIFAPLTELTLRYNLAPKLYLQWVSSVNQAVDLMYRFDFD</sequence>
<keyword evidence="4 6" id="KW-0472">Membrane</keyword>
<name>A0A369ZFS0_HAEPH</name>
<dbReference type="GO" id="GO:0009306">
    <property type="term" value="P:protein secretion"/>
    <property type="evidence" value="ECO:0007669"/>
    <property type="project" value="InterPro"/>
</dbReference>
<accession>A0A369ZFS0</accession>
<keyword evidence="3 6" id="KW-1133">Transmembrane helix</keyword>
<evidence type="ECO:0000256" key="3">
    <source>
        <dbReference type="ARBA" id="ARBA00022989"/>
    </source>
</evidence>
<comment type="subcellular location">
    <subcellularLocation>
        <location evidence="1">Membrane</location>
        <topology evidence="1">Single-pass membrane protein</topology>
    </subcellularLocation>
</comment>
<dbReference type="GO" id="GO:0005886">
    <property type="term" value="C:plasma membrane"/>
    <property type="evidence" value="ECO:0007669"/>
    <property type="project" value="InterPro"/>
</dbReference>
<dbReference type="InterPro" id="IPR007452">
    <property type="entry name" value="TamB_C"/>
</dbReference>
<dbReference type="PANTHER" id="PTHR36985">
    <property type="entry name" value="TRANSLOCATION AND ASSEMBLY MODULE SUBUNIT TAMB"/>
    <property type="match status" value="1"/>
</dbReference>
<evidence type="ECO:0000256" key="5">
    <source>
        <dbReference type="SAM" id="MobiDB-lite"/>
    </source>
</evidence>
<dbReference type="Proteomes" id="UP000253999">
    <property type="component" value="Unassembled WGS sequence"/>
</dbReference>
<dbReference type="GO" id="GO:0097347">
    <property type="term" value="C:TAM protein secretion complex"/>
    <property type="evidence" value="ECO:0007669"/>
    <property type="project" value="TreeGrafter"/>
</dbReference>
<organism evidence="8 9">
    <name type="scientific">Haemophilus parahaemolyticus</name>
    <dbReference type="NCBI Taxonomy" id="735"/>
    <lineage>
        <taxon>Bacteria</taxon>
        <taxon>Pseudomonadati</taxon>
        <taxon>Pseudomonadota</taxon>
        <taxon>Gammaproteobacteria</taxon>
        <taxon>Pasteurellales</taxon>
        <taxon>Pasteurellaceae</taxon>
        <taxon>Haemophilus</taxon>
    </lineage>
</organism>
<feature type="domain" description="Translocation and assembly module TamB C-terminal" evidence="7">
    <location>
        <begin position="962"/>
        <end position="1308"/>
    </location>
</feature>
<dbReference type="STRING" id="735.B0185_04900"/>
<dbReference type="PANTHER" id="PTHR36985:SF1">
    <property type="entry name" value="TRANSLOCATION AND ASSEMBLY MODULE SUBUNIT TAMB"/>
    <property type="match status" value="1"/>
</dbReference>
<evidence type="ECO:0000256" key="6">
    <source>
        <dbReference type="SAM" id="Phobius"/>
    </source>
</evidence>
<dbReference type="EMBL" id="QEQD01000003">
    <property type="protein sequence ID" value="RDF04907.1"/>
    <property type="molecule type" value="Genomic_DNA"/>
</dbReference>
<evidence type="ECO:0000313" key="8">
    <source>
        <dbReference type="EMBL" id="RDF04907.1"/>
    </source>
</evidence>
<protein>
    <submittedName>
        <fullName evidence="8">Translocation/assembly module TamB</fullName>
    </submittedName>
</protein>
<dbReference type="Pfam" id="PF04357">
    <property type="entry name" value="TamB"/>
    <property type="match status" value="1"/>
</dbReference>
<feature type="transmembrane region" description="Helical" evidence="6">
    <location>
        <begin position="28"/>
        <end position="47"/>
    </location>
</feature>
<evidence type="ECO:0000256" key="2">
    <source>
        <dbReference type="ARBA" id="ARBA00022692"/>
    </source>
</evidence>
<comment type="caution">
    <text evidence="8">The sequence shown here is derived from an EMBL/GenBank/DDBJ whole genome shotgun (WGS) entry which is preliminary data.</text>
</comment>
<feature type="compositionally biased region" description="Basic and acidic residues" evidence="5">
    <location>
        <begin position="1"/>
        <end position="15"/>
    </location>
</feature>
<proteinExistence type="predicted"/>
<gene>
    <name evidence="8" type="ORF">DPV98_03645</name>
</gene>
<evidence type="ECO:0000313" key="9">
    <source>
        <dbReference type="Proteomes" id="UP000253999"/>
    </source>
</evidence>